<reference evidence="1" key="2">
    <citation type="journal article" date="2022" name="New Phytol.">
        <title>Evolutionary transition to the ectomycorrhizal habit in the genomes of a hyperdiverse lineage of mushroom-forming fungi.</title>
        <authorList>
            <person name="Looney B."/>
            <person name="Miyauchi S."/>
            <person name="Morin E."/>
            <person name="Drula E."/>
            <person name="Courty P.E."/>
            <person name="Kohler A."/>
            <person name="Kuo A."/>
            <person name="LaButti K."/>
            <person name="Pangilinan J."/>
            <person name="Lipzen A."/>
            <person name="Riley R."/>
            <person name="Andreopoulos W."/>
            <person name="He G."/>
            <person name="Johnson J."/>
            <person name="Nolan M."/>
            <person name="Tritt A."/>
            <person name="Barry K.W."/>
            <person name="Grigoriev I.V."/>
            <person name="Nagy L.G."/>
            <person name="Hibbett D."/>
            <person name="Henrissat B."/>
            <person name="Matheny P.B."/>
            <person name="Labbe J."/>
            <person name="Martin F.M."/>
        </authorList>
    </citation>
    <scope>NUCLEOTIDE SEQUENCE</scope>
    <source>
        <strain evidence="1">HHB10654</strain>
    </source>
</reference>
<gene>
    <name evidence="1" type="ORF">BV25DRAFT_1871221</name>
</gene>
<dbReference type="Proteomes" id="UP000814140">
    <property type="component" value="Unassembled WGS sequence"/>
</dbReference>
<protein>
    <submittedName>
        <fullName evidence="1">NAD(P)-binding protein</fullName>
    </submittedName>
</protein>
<keyword evidence="2" id="KW-1185">Reference proteome</keyword>
<organism evidence="1 2">
    <name type="scientific">Artomyces pyxidatus</name>
    <dbReference type="NCBI Taxonomy" id="48021"/>
    <lineage>
        <taxon>Eukaryota</taxon>
        <taxon>Fungi</taxon>
        <taxon>Dikarya</taxon>
        <taxon>Basidiomycota</taxon>
        <taxon>Agaricomycotina</taxon>
        <taxon>Agaricomycetes</taxon>
        <taxon>Russulales</taxon>
        <taxon>Auriscalpiaceae</taxon>
        <taxon>Artomyces</taxon>
    </lineage>
</organism>
<dbReference type="EMBL" id="MU277219">
    <property type="protein sequence ID" value="KAI0060393.1"/>
    <property type="molecule type" value="Genomic_DNA"/>
</dbReference>
<accession>A0ACB8SVW9</accession>
<sequence>MAKTHIFLTGATGYIGGTVLQRLLDHTERASFEITVLVRQPAKAVKLASLGLQAMVGSLDDVPLVRELASNADVVINNANSDDLLGIEAILSGLKLRFEQTKVAPILIHTSGTGVFVNLENDKKIDPRTVYYDSDADQMESLPTTRVHRLVDLEVVRADKEGYVRTFIVLPGAVYGLASGPLVDLGVQNMHTYVTPHVIRSSIHRGQTPVAINPSVVWPCVEIGEVGDLYRILFDAARKDPSTPHGREGYYVGENGEMKMGDIRRELAGVLYWMGQGKSPEPEEMTDAEREQALKSPTARFVGSNCRAVGERSRALGWKPTKTAEDMIASIMPEVLSVLDEHVKAH</sequence>
<reference evidence="1" key="1">
    <citation type="submission" date="2021-03" db="EMBL/GenBank/DDBJ databases">
        <authorList>
            <consortium name="DOE Joint Genome Institute"/>
            <person name="Ahrendt S."/>
            <person name="Looney B.P."/>
            <person name="Miyauchi S."/>
            <person name="Morin E."/>
            <person name="Drula E."/>
            <person name="Courty P.E."/>
            <person name="Chicoki N."/>
            <person name="Fauchery L."/>
            <person name="Kohler A."/>
            <person name="Kuo A."/>
            <person name="Labutti K."/>
            <person name="Pangilinan J."/>
            <person name="Lipzen A."/>
            <person name="Riley R."/>
            <person name="Andreopoulos W."/>
            <person name="He G."/>
            <person name="Johnson J."/>
            <person name="Barry K.W."/>
            <person name="Grigoriev I.V."/>
            <person name="Nagy L."/>
            <person name="Hibbett D."/>
            <person name="Henrissat B."/>
            <person name="Matheny P.B."/>
            <person name="Labbe J."/>
            <person name="Martin F."/>
        </authorList>
    </citation>
    <scope>NUCLEOTIDE SEQUENCE</scope>
    <source>
        <strain evidence="1">HHB10654</strain>
    </source>
</reference>
<comment type="caution">
    <text evidence="1">The sequence shown here is derived from an EMBL/GenBank/DDBJ whole genome shotgun (WGS) entry which is preliminary data.</text>
</comment>
<name>A0ACB8SVW9_9AGAM</name>
<evidence type="ECO:0000313" key="1">
    <source>
        <dbReference type="EMBL" id="KAI0060393.1"/>
    </source>
</evidence>
<proteinExistence type="predicted"/>
<evidence type="ECO:0000313" key="2">
    <source>
        <dbReference type="Proteomes" id="UP000814140"/>
    </source>
</evidence>